<dbReference type="AlphaFoldDB" id="A0A137SDN9"/>
<gene>
    <name evidence="1" type="ORF">J122_1623</name>
</gene>
<comment type="caution">
    <text evidence="1">The sequence shown here is derived from an EMBL/GenBank/DDBJ whole genome shotgun (WGS) entry which is preliminary data.</text>
</comment>
<keyword evidence="2" id="KW-1185">Reference proteome</keyword>
<dbReference type="PANTHER" id="PTHR35602:SF2">
    <property type="entry name" value="UPF0227 PROTEIN YCFP"/>
    <property type="match status" value="1"/>
</dbReference>
<reference evidence="2" key="1">
    <citation type="submission" date="2015-12" db="EMBL/GenBank/DDBJ databases">
        <authorList>
            <person name="Lima A."/>
            <person name="Farahani Zayas N."/>
            <person name="Castro Da Silva M.A."/>
            <person name="Cabral A."/>
            <person name="Pessatti M.L."/>
        </authorList>
    </citation>
    <scope>NUCLEOTIDE SEQUENCE [LARGE SCALE GENOMIC DNA]</scope>
    <source>
        <strain evidence="2">LAMA 842</strain>
    </source>
</reference>
<dbReference type="RefSeq" id="WP_058091797.1">
    <property type="nucleotide sequence ID" value="NZ_LOCO01000006.1"/>
</dbReference>
<evidence type="ECO:0000313" key="1">
    <source>
        <dbReference type="EMBL" id="KXO10532.1"/>
    </source>
</evidence>
<evidence type="ECO:0000313" key="2">
    <source>
        <dbReference type="Proteomes" id="UP000070282"/>
    </source>
</evidence>
<proteinExistence type="predicted"/>
<organism evidence="1 2">
    <name type="scientific">Marinobacter excellens LAMA 842</name>
    <dbReference type="NCBI Taxonomy" id="1306954"/>
    <lineage>
        <taxon>Bacteria</taxon>
        <taxon>Pseudomonadati</taxon>
        <taxon>Pseudomonadota</taxon>
        <taxon>Gammaproteobacteria</taxon>
        <taxon>Pseudomonadales</taxon>
        <taxon>Marinobacteraceae</taxon>
        <taxon>Marinobacter</taxon>
    </lineage>
</organism>
<dbReference type="PANTHER" id="PTHR35602">
    <property type="entry name" value="ESTERASE YQIA-RELATED"/>
    <property type="match status" value="1"/>
</dbReference>
<evidence type="ECO:0008006" key="3">
    <source>
        <dbReference type="Google" id="ProtNLM"/>
    </source>
</evidence>
<sequence>MLKIYYLHGFASHFDITSDKLKTLARLGPVYGHDIDYTQGSEDVIEESLDKLMQVNPDLLVGTSMGGWLAGILGAESGIPFVAINPVTDPGHTLKPWIGQGVDHQGQAYQLTDEVVSSYYPFTHYGSGLVLLDQGDELLPWNDTVRALGDYFPVHSFEGGSHRFEHMEEALDLVREHVKD</sequence>
<dbReference type="EMBL" id="LOCO01000006">
    <property type="protein sequence ID" value="KXO10532.1"/>
    <property type="molecule type" value="Genomic_DNA"/>
</dbReference>
<dbReference type="InterPro" id="IPR029058">
    <property type="entry name" value="AB_hydrolase_fold"/>
</dbReference>
<accession>A0A137SDN9</accession>
<dbReference type="Gene3D" id="3.40.50.1820">
    <property type="entry name" value="alpha/beta hydrolase"/>
    <property type="match status" value="1"/>
</dbReference>
<dbReference type="Proteomes" id="UP000070282">
    <property type="component" value="Unassembled WGS sequence"/>
</dbReference>
<name>A0A137SDN9_9GAMM</name>
<protein>
    <recommendedName>
        <fullName evidence="3">Esterase</fullName>
    </recommendedName>
</protein>
<dbReference type="InterPro" id="IPR008886">
    <property type="entry name" value="UPF0227/Esterase_YqiA"/>
</dbReference>
<dbReference type="SUPFAM" id="SSF53474">
    <property type="entry name" value="alpha/beta-Hydrolases"/>
    <property type="match status" value="1"/>
</dbReference>
<dbReference type="Pfam" id="PF05728">
    <property type="entry name" value="UPF0227"/>
    <property type="match status" value="1"/>
</dbReference>
<dbReference type="PATRIC" id="fig|1306954.6.peg.3600"/>